<keyword evidence="1" id="KW-0812">Transmembrane</keyword>
<name>A0ABT9H2F0_9GAMM</name>
<evidence type="ECO:0000256" key="1">
    <source>
        <dbReference type="SAM" id="Phobius"/>
    </source>
</evidence>
<proteinExistence type="predicted"/>
<comment type="caution">
    <text evidence="2">The sequence shown here is derived from an EMBL/GenBank/DDBJ whole genome shotgun (WGS) entry which is preliminary data.</text>
</comment>
<dbReference type="RefSeq" id="WP_305894744.1">
    <property type="nucleotide sequence ID" value="NZ_JAUZVZ010000026.1"/>
</dbReference>
<keyword evidence="1" id="KW-0472">Membrane</keyword>
<accession>A0ABT9H2F0</accession>
<feature type="transmembrane region" description="Helical" evidence="1">
    <location>
        <begin position="20"/>
        <end position="45"/>
    </location>
</feature>
<evidence type="ECO:0000313" key="3">
    <source>
        <dbReference type="Proteomes" id="UP001231616"/>
    </source>
</evidence>
<dbReference type="Proteomes" id="UP001231616">
    <property type="component" value="Unassembled WGS sequence"/>
</dbReference>
<keyword evidence="1" id="KW-1133">Transmembrane helix</keyword>
<evidence type="ECO:0000313" key="2">
    <source>
        <dbReference type="EMBL" id="MDP4537481.1"/>
    </source>
</evidence>
<reference evidence="2 3" key="1">
    <citation type="submission" date="2023-08" db="EMBL/GenBank/DDBJ databases">
        <authorList>
            <person name="Joshi A."/>
            <person name="Thite S."/>
        </authorList>
    </citation>
    <scope>NUCLEOTIDE SEQUENCE [LARGE SCALE GENOMIC DNA]</scope>
    <source>
        <strain evidence="2 3">AC40</strain>
    </source>
</reference>
<gene>
    <name evidence="2" type="ORF">Q3O60_14910</name>
</gene>
<dbReference type="EMBL" id="JAUZVZ010000026">
    <property type="protein sequence ID" value="MDP4537481.1"/>
    <property type="molecule type" value="Genomic_DNA"/>
</dbReference>
<protein>
    <submittedName>
        <fullName evidence="2">Uncharacterized protein</fullName>
    </submittedName>
</protein>
<organism evidence="2 3">
    <name type="scientific">Alkalimonas collagenimarina</name>
    <dbReference type="NCBI Taxonomy" id="400390"/>
    <lineage>
        <taxon>Bacteria</taxon>
        <taxon>Pseudomonadati</taxon>
        <taxon>Pseudomonadota</taxon>
        <taxon>Gammaproteobacteria</taxon>
        <taxon>Alkalimonas</taxon>
    </lineage>
</organism>
<keyword evidence="3" id="KW-1185">Reference proteome</keyword>
<sequence>MGRRRNKSIPEELLDQLWDLTGCIWQFGLGVSLFFVLLGIKSFLWIRGIEQNFTGKPIEAMFEQFSWLLYLIPIICLFFSYLFGKRSYASYR</sequence>
<feature type="transmembrane region" description="Helical" evidence="1">
    <location>
        <begin position="65"/>
        <end position="84"/>
    </location>
</feature>